<evidence type="ECO:0000313" key="2">
    <source>
        <dbReference type="Proteomes" id="UP001310692"/>
    </source>
</evidence>
<gene>
    <name evidence="1" type="ORF">V0U35_03675</name>
</gene>
<comment type="caution">
    <text evidence="1">The sequence shown here is derived from an EMBL/GenBank/DDBJ whole genome shotgun (WGS) entry which is preliminary data.</text>
</comment>
<organism evidence="1 2">
    <name type="scientific">Hyphobacterium marinum</name>
    <dbReference type="NCBI Taxonomy" id="3116574"/>
    <lineage>
        <taxon>Bacteria</taxon>
        <taxon>Pseudomonadati</taxon>
        <taxon>Pseudomonadota</taxon>
        <taxon>Alphaproteobacteria</taxon>
        <taxon>Maricaulales</taxon>
        <taxon>Maricaulaceae</taxon>
        <taxon>Hyphobacterium</taxon>
    </lineage>
</organism>
<sequence length="141" mass="14774">MAVLSLVAVCLAGGADAQEANAGLPPQSIYPGDCGVFFWTRAEPNAFIAFANRTRGDARIWLDGAIVDFTVPVSATPEGRVGEQIAYTIPAAGARLEGEITEQRGDEFVLSRAFLRQTLADGSEPVTPLVGLAACRIPSAP</sequence>
<proteinExistence type="predicted"/>
<keyword evidence="2" id="KW-1185">Reference proteome</keyword>
<protein>
    <submittedName>
        <fullName evidence="1">Uncharacterized protein</fullName>
    </submittedName>
</protein>
<evidence type="ECO:0000313" key="1">
    <source>
        <dbReference type="EMBL" id="MEE2565769.1"/>
    </source>
</evidence>
<dbReference type="RefSeq" id="WP_330195301.1">
    <property type="nucleotide sequence ID" value="NZ_JAZDRO010000001.1"/>
</dbReference>
<reference evidence="1 2" key="1">
    <citation type="submission" date="2024-01" db="EMBL/GenBank/DDBJ databases">
        <title>Hyphobacterium bacterium isolated from marine sediment.</title>
        <authorList>
            <person name="Zhao S."/>
        </authorList>
    </citation>
    <scope>NUCLEOTIDE SEQUENCE [LARGE SCALE GENOMIC DNA]</scope>
    <source>
        <strain evidence="1 2">Y60-23</strain>
    </source>
</reference>
<dbReference type="EMBL" id="JAZDRO010000001">
    <property type="protein sequence ID" value="MEE2565769.1"/>
    <property type="molecule type" value="Genomic_DNA"/>
</dbReference>
<accession>A0ABU7LW29</accession>
<name>A0ABU7LW29_9PROT</name>
<dbReference type="Proteomes" id="UP001310692">
    <property type="component" value="Unassembled WGS sequence"/>
</dbReference>